<organism evidence="1">
    <name type="scientific">Rhizophora mucronata</name>
    <name type="common">Asiatic mangrove</name>
    <dbReference type="NCBI Taxonomy" id="61149"/>
    <lineage>
        <taxon>Eukaryota</taxon>
        <taxon>Viridiplantae</taxon>
        <taxon>Streptophyta</taxon>
        <taxon>Embryophyta</taxon>
        <taxon>Tracheophyta</taxon>
        <taxon>Spermatophyta</taxon>
        <taxon>Magnoliopsida</taxon>
        <taxon>eudicotyledons</taxon>
        <taxon>Gunneridae</taxon>
        <taxon>Pentapetalae</taxon>
        <taxon>rosids</taxon>
        <taxon>fabids</taxon>
        <taxon>Malpighiales</taxon>
        <taxon>Rhizophoraceae</taxon>
        <taxon>Rhizophora</taxon>
    </lineage>
</organism>
<dbReference type="EMBL" id="GGEC01083863">
    <property type="protein sequence ID" value="MBX64347.1"/>
    <property type="molecule type" value="Transcribed_RNA"/>
</dbReference>
<name>A0A2P2QBQ8_RHIMU</name>
<sequence>MVSNSRFLHFWIG</sequence>
<reference evidence="1" key="1">
    <citation type="submission" date="2018-02" db="EMBL/GenBank/DDBJ databases">
        <title>Rhizophora mucronata_Transcriptome.</title>
        <authorList>
            <person name="Meera S.P."/>
            <person name="Sreeshan A."/>
            <person name="Augustine A."/>
        </authorList>
    </citation>
    <scope>NUCLEOTIDE SEQUENCE</scope>
    <source>
        <tissue evidence="1">Leaf</tissue>
    </source>
</reference>
<proteinExistence type="predicted"/>
<evidence type="ECO:0000313" key="1">
    <source>
        <dbReference type="EMBL" id="MBX64347.1"/>
    </source>
</evidence>
<accession>A0A2P2QBQ8</accession>
<protein>
    <submittedName>
        <fullName evidence="1">Uncharacterized protein</fullName>
    </submittedName>
</protein>